<comment type="function">
    <text evidence="11">Plays a major role in protein secretion by helping the post-translocational extracellular folding of several secreted proteins.</text>
</comment>
<sequence length="305" mass="33562">MKNKKLTIALATAAAVISLGGLSACSSNSANKDIVTLKGDTITVTDFYNEAKEFPAQTSQQVLTNLTFTKIFEKEFGKEVTDKTVQAEVDKYKKQYGDQFASVLQQSNLTTENFKDFEKTQLLAQAAIKDDIKKTQYTDANLKSVWATYHPEVEAIVLSKTSKDDAQKAIDANKANASKFDSDNAKSKMTFDSGTDKVPAEVLAKTFSLANGKMSDVITATNTSTGASEYYVVKMIKTSEKGKDMNKYKKELENIIQTQKLADSSYTMSVIGKYLKQYNVTVKDQAFQNIFSNYTGTSSSSSTSK</sequence>
<feature type="chain" id="PRO_5039518321" description="Foldase protein PrsA" evidence="12">
    <location>
        <begin position="30"/>
        <end position="305"/>
    </location>
</feature>
<evidence type="ECO:0000313" key="13">
    <source>
        <dbReference type="EMBL" id="GBG95920.1"/>
    </source>
</evidence>
<keyword evidence="7 11" id="KW-0472">Membrane</keyword>
<proteinExistence type="inferred from homology"/>
<keyword evidence="10 11" id="KW-0449">Lipoprotein</keyword>
<keyword evidence="8 11" id="KW-0564">Palmitate</keyword>
<dbReference type="EC" id="5.2.1.8" evidence="11"/>
<organism evidence="13 14">
    <name type="scientific">Lactococcus termiticola</name>
    <dbReference type="NCBI Taxonomy" id="2169526"/>
    <lineage>
        <taxon>Bacteria</taxon>
        <taxon>Bacillati</taxon>
        <taxon>Bacillota</taxon>
        <taxon>Bacilli</taxon>
        <taxon>Lactobacillales</taxon>
        <taxon>Streptococcaceae</taxon>
        <taxon>Lactococcus</taxon>
    </lineage>
</organism>
<dbReference type="Proteomes" id="UP000245021">
    <property type="component" value="Unassembled WGS sequence"/>
</dbReference>
<comment type="caution">
    <text evidence="13">The sequence shown here is derived from an EMBL/GenBank/DDBJ whole genome shotgun (WGS) entry which is preliminary data.</text>
</comment>
<evidence type="ECO:0000256" key="9">
    <source>
        <dbReference type="ARBA" id="ARBA00023235"/>
    </source>
</evidence>
<dbReference type="PANTHER" id="PTHR47245">
    <property type="entry name" value="PEPTIDYLPROLYL ISOMERASE"/>
    <property type="match status" value="1"/>
</dbReference>
<gene>
    <name evidence="13" type="primary">surA</name>
    <name evidence="11" type="synonym">prsA</name>
    <name evidence="13" type="ORF">NtB2_00022</name>
</gene>
<evidence type="ECO:0000256" key="10">
    <source>
        <dbReference type="ARBA" id="ARBA00023288"/>
    </source>
</evidence>
<dbReference type="GO" id="GO:0005886">
    <property type="term" value="C:plasma membrane"/>
    <property type="evidence" value="ECO:0007669"/>
    <property type="project" value="UniProtKB-SubCell"/>
</dbReference>
<dbReference type="AlphaFoldDB" id="A0A2R5HI46"/>
<dbReference type="InterPro" id="IPR050245">
    <property type="entry name" value="PrsA_foldase"/>
</dbReference>
<evidence type="ECO:0000256" key="3">
    <source>
        <dbReference type="ARBA" id="ARBA00006071"/>
    </source>
</evidence>
<evidence type="ECO:0000256" key="5">
    <source>
        <dbReference type="ARBA" id="ARBA00022729"/>
    </source>
</evidence>
<dbReference type="GO" id="GO:0006457">
    <property type="term" value="P:protein folding"/>
    <property type="evidence" value="ECO:0007669"/>
    <property type="project" value="UniProtKB-UniRule"/>
</dbReference>
<dbReference type="HAMAP" id="MF_01145">
    <property type="entry name" value="Foldase_PrsA"/>
    <property type="match status" value="1"/>
</dbReference>
<evidence type="ECO:0000256" key="8">
    <source>
        <dbReference type="ARBA" id="ARBA00023139"/>
    </source>
</evidence>
<evidence type="ECO:0000256" key="2">
    <source>
        <dbReference type="ARBA" id="ARBA00004193"/>
    </source>
</evidence>
<dbReference type="InterPro" id="IPR023059">
    <property type="entry name" value="Foldase_PrsA"/>
</dbReference>
<evidence type="ECO:0000313" key="14">
    <source>
        <dbReference type="Proteomes" id="UP000245021"/>
    </source>
</evidence>
<name>A0A2R5HI46_9LACT</name>
<keyword evidence="6 11" id="KW-0697">Rotamase</keyword>
<dbReference type="PANTHER" id="PTHR47245:SF1">
    <property type="entry name" value="FOLDASE PROTEIN PRSA"/>
    <property type="match status" value="1"/>
</dbReference>
<dbReference type="EMBL" id="BFFO01000001">
    <property type="protein sequence ID" value="GBG95920.1"/>
    <property type="molecule type" value="Genomic_DNA"/>
</dbReference>
<feature type="signal peptide" evidence="12">
    <location>
        <begin position="1"/>
        <end position="29"/>
    </location>
</feature>
<evidence type="ECO:0000256" key="7">
    <source>
        <dbReference type="ARBA" id="ARBA00023136"/>
    </source>
</evidence>
<keyword evidence="14" id="KW-1185">Reference proteome</keyword>
<comment type="similarity">
    <text evidence="3 11">Belongs to the PrsA family.</text>
</comment>
<accession>A0A2R5HI46</accession>
<comment type="catalytic activity">
    <reaction evidence="1 11">
        <text>[protein]-peptidylproline (omega=180) = [protein]-peptidylproline (omega=0)</text>
        <dbReference type="Rhea" id="RHEA:16237"/>
        <dbReference type="Rhea" id="RHEA-COMP:10747"/>
        <dbReference type="Rhea" id="RHEA-COMP:10748"/>
        <dbReference type="ChEBI" id="CHEBI:83833"/>
        <dbReference type="ChEBI" id="CHEBI:83834"/>
        <dbReference type="EC" id="5.2.1.8"/>
    </reaction>
</comment>
<keyword evidence="5 11" id="KW-0732">Signal</keyword>
<dbReference type="SUPFAM" id="SSF109998">
    <property type="entry name" value="Triger factor/SurA peptide-binding domain-like"/>
    <property type="match status" value="1"/>
</dbReference>
<comment type="subcellular location">
    <subcellularLocation>
        <location evidence="2 11">Cell membrane</location>
        <topology evidence="2 11">Lipid-anchor</topology>
    </subcellularLocation>
</comment>
<dbReference type="Gene3D" id="1.10.4030.10">
    <property type="entry name" value="Porin chaperone SurA, peptide-binding domain"/>
    <property type="match status" value="1"/>
</dbReference>
<keyword evidence="4 11" id="KW-1003">Cell membrane</keyword>
<reference evidence="13 14" key="1">
    <citation type="journal article" date="2018" name="Genome Announc.">
        <title>Draft Genome Sequence of Lactococcus sp. Strain NtB2 (JCM 32569), Isolated from the Gut of the Higher Termite Nasutitermes takasagoensis.</title>
        <authorList>
            <person name="Noda S."/>
            <person name="Aihara C."/>
            <person name="Yuki M."/>
            <person name="Ohkuma M."/>
        </authorList>
    </citation>
    <scope>NUCLEOTIDE SEQUENCE [LARGE SCALE GENOMIC DNA]</scope>
    <source>
        <strain evidence="13 14">NtB2</strain>
    </source>
</reference>
<dbReference type="OrthoDB" id="2194386at2"/>
<evidence type="ECO:0000256" key="11">
    <source>
        <dbReference type="HAMAP-Rule" id="MF_01145"/>
    </source>
</evidence>
<protein>
    <recommendedName>
        <fullName evidence="11">Foldase protein PrsA</fullName>
        <ecNumber evidence="11">5.2.1.8</ecNumber>
    </recommendedName>
</protein>
<evidence type="ECO:0000256" key="4">
    <source>
        <dbReference type="ARBA" id="ARBA00022475"/>
    </source>
</evidence>
<evidence type="ECO:0000256" key="1">
    <source>
        <dbReference type="ARBA" id="ARBA00000971"/>
    </source>
</evidence>
<evidence type="ECO:0000256" key="12">
    <source>
        <dbReference type="SAM" id="SignalP"/>
    </source>
</evidence>
<dbReference type="InterPro" id="IPR027304">
    <property type="entry name" value="Trigger_fact/SurA_dom_sf"/>
</dbReference>
<dbReference type="GO" id="GO:0003755">
    <property type="term" value="F:peptidyl-prolyl cis-trans isomerase activity"/>
    <property type="evidence" value="ECO:0007669"/>
    <property type="project" value="UniProtKB-UniRule"/>
</dbReference>
<dbReference type="PROSITE" id="PS51257">
    <property type="entry name" value="PROKAR_LIPOPROTEIN"/>
    <property type="match status" value="1"/>
</dbReference>
<dbReference type="RefSeq" id="WP_109244919.1">
    <property type="nucleotide sequence ID" value="NZ_BFFO01000001.1"/>
</dbReference>
<evidence type="ECO:0000256" key="6">
    <source>
        <dbReference type="ARBA" id="ARBA00023110"/>
    </source>
</evidence>
<keyword evidence="9 11" id="KW-0413">Isomerase</keyword>